<dbReference type="HAMAP" id="MF_00183">
    <property type="entry name" value="DXP_reductoisom"/>
    <property type="match status" value="1"/>
</dbReference>
<dbReference type="InterPro" id="IPR036169">
    <property type="entry name" value="DXPR_C_sf"/>
</dbReference>
<comment type="similarity">
    <text evidence="2 9">Belongs to the DXR family.</text>
</comment>
<feature type="binding site" evidence="9">
    <location>
        <position position="38"/>
    </location>
    <ligand>
        <name>NADPH</name>
        <dbReference type="ChEBI" id="CHEBI:57783"/>
    </ligand>
</feature>
<comment type="cofactor">
    <cofactor evidence="9">
        <name>Mg(2+)</name>
        <dbReference type="ChEBI" id="CHEBI:18420"/>
    </cofactor>
    <cofactor evidence="9">
        <name>Mn(2+)</name>
        <dbReference type="ChEBI" id="CHEBI:29035"/>
    </cofactor>
</comment>
<feature type="binding site" evidence="9">
    <location>
        <position position="162"/>
    </location>
    <ligand>
        <name>1-deoxy-D-xylulose 5-phosphate</name>
        <dbReference type="ChEBI" id="CHEBI:57792"/>
    </ligand>
</feature>
<dbReference type="SUPFAM" id="SSF69055">
    <property type="entry name" value="1-deoxy-D-xylulose-5-phosphate reductoisomerase, C-terminal domain"/>
    <property type="match status" value="1"/>
</dbReference>
<feature type="domain" description="1-deoxy-D-xylulose 5-phosphate reductoisomerase C-terminal" evidence="11">
    <location>
        <begin position="156"/>
        <end position="239"/>
    </location>
</feature>
<feature type="binding site" evidence="9">
    <location>
        <position position="228"/>
    </location>
    <ligand>
        <name>1-deoxy-D-xylulose 5-phosphate</name>
        <dbReference type="ChEBI" id="CHEBI:57792"/>
    </ligand>
</feature>
<dbReference type="SUPFAM" id="SSF51735">
    <property type="entry name" value="NAD(P)-binding Rossmann-fold domains"/>
    <property type="match status" value="1"/>
</dbReference>
<reference evidence="13" key="1">
    <citation type="submission" date="2022-03" db="EMBL/GenBank/DDBJ databases">
        <title>Brevibacterium spongiae sp. nov., isolated from marine sponge.</title>
        <authorList>
            <person name="Li Z."/>
            <person name="Zhang M."/>
        </authorList>
    </citation>
    <scope>NUCLEOTIDE SEQUENCE</scope>
    <source>
        <strain evidence="13">WHS-Z9</strain>
    </source>
</reference>
<dbReference type="InterPro" id="IPR003821">
    <property type="entry name" value="DXP_reductoisomerase"/>
</dbReference>
<dbReference type="Gene3D" id="3.40.50.720">
    <property type="entry name" value="NAD(P)-binding Rossmann-like Domain"/>
    <property type="match status" value="1"/>
</dbReference>
<evidence type="ECO:0000256" key="2">
    <source>
        <dbReference type="ARBA" id="ARBA00006825"/>
    </source>
</evidence>
<accession>A0ABY5SJZ5</accession>
<feature type="binding site" evidence="9">
    <location>
        <position position="161"/>
    </location>
    <ligand>
        <name>1-deoxy-D-xylulose 5-phosphate</name>
        <dbReference type="ChEBI" id="CHEBI:57792"/>
    </ligand>
</feature>
<evidence type="ECO:0000256" key="9">
    <source>
        <dbReference type="HAMAP-Rule" id="MF_00183"/>
    </source>
</evidence>
<feature type="binding site" evidence="9">
    <location>
        <position position="15"/>
    </location>
    <ligand>
        <name>NADPH</name>
        <dbReference type="ChEBI" id="CHEBI:57783"/>
    </ligand>
</feature>
<feature type="binding site" evidence="9">
    <location>
        <position position="14"/>
    </location>
    <ligand>
        <name>NADPH</name>
        <dbReference type="ChEBI" id="CHEBI:57783"/>
    </ligand>
</feature>
<dbReference type="EC" id="1.1.1.267" evidence="9"/>
<keyword evidence="14" id="KW-1185">Reference proteome</keyword>
<dbReference type="InterPro" id="IPR036291">
    <property type="entry name" value="NAD(P)-bd_dom_sf"/>
</dbReference>
<protein>
    <recommendedName>
        <fullName evidence="9">1-deoxy-D-xylulose 5-phosphate reductoisomerase</fullName>
        <shortName evidence="9">DXP reductoisomerase</shortName>
        <ecNumber evidence="9">1.1.1.267</ecNumber>
    </recommendedName>
    <alternativeName>
        <fullName evidence="9">1-deoxyxylulose-5-phosphate reductoisomerase</fullName>
    </alternativeName>
    <alternativeName>
        <fullName evidence="9">2-C-methyl-D-erythritol 4-phosphate synthase</fullName>
    </alternativeName>
</protein>
<dbReference type="GO" id="GO:0030604">
    <property type="term" value="F:1-deoxy-D-xylulose-5-phosphate reductoisomerase activity"/>
    <property type="evidence" value="ECO:0007669"/>
    <property type="project" value="UniProtKB-EC"/>
</dbReference>
<feature type="domain" description="1-deoxy-D-xylulose 5-phosphate reductoisomerase N-terminal" evidence="10">
    <location>
        <begin position="7"/>
        <end position="142"/>
    </location>
</feature>
<evidence type="ECO:0000256" key="7">
    <source>
        <dbReference type="ARBA" id="ARBA00023229"/>
    </source>
</evidence>
<gene>
    <name evidence="9 13" type="primary">dxr</name>
    <name evidence="13" type="ORF">L1F31_12060</name>
</gene>
<feature type="binding site" evidence="9">
    <location>
        <position position="162"/>
    </location>
    <ligand>
        <name>Mn(2+)</name>
        <dbReference type="ChEBI" id="CHEBI:29035"/>
    </ligand>
</feature>
<feature type="binding site" evidence="9">
    <location>
        <position position="12"/>
    </location>
    <ligand>
        <name>NADPH</name>
        <dbReference type="ChEBI" id="CHEBI:57783"/>
    </ligand>
</feature>
<comment type="catalytic activity">
    <reaction evidence="8">
        <text>2-C-methyl-D-erythritol 4-phosphate + NADP(+) = 1-deoxy-D-xylulose 5-phosphate + NADPH + H(+)</text>
        <dbReference type="Rhea" id="RHEA:13717"/>
        <dbReference type="ChEBI" id="CHEBI:15378"/>
        <dbReference type="ChEBI" id="CHEBI:57783"/>
        <dbReference type="ChEBI" id="CHEBI:57792"/>
        <dbReference type="ChEBI" id="CHEBI:58262"/>
        <dbReference type="ChEBI" id="CHEBI:58349"/>
        <dbReference type="EC" id="1.1.1.267"/>
    </reaction>
    <physiologicalReaction direction="right-to-left" evidence="8">
        <dbReference type="Rhea" id="RHEA:13719"/>
    </physiologicalReaction>
</comment>
<feature type="binding site" evidence="9">
    <location>
        <position position="231"/>
    </location>
    <ligand>
        <name>1-deoxy-D-xylulose 5-phosphate</name>
        <dbReference type="ChEBI" id="CHEBI:57792"/>
    </ligand>
</feature>
<dbReference type="InterPro" id="IPR026877">
    <property type="entry name" value="DXPR_C"/>
</dbReference>
<feature type="domain" description="DXP reductoisomerase C-terminal" evidence="12">
    <location>
        <begin position="272"/>
        <end position="392"/>
    </location>
</feature>
<feature type="binding site" evidence="9">
    <location>
        <position position="135"/>
    </location>
    <ligand>
        <name>1-deoxy-D-xylulose 5-phosphate</name>
        <dbReference type="ChEBI" id="CHEBI:57792"/>
    </ligand>
</feature>
<evidence type="ECO:0000313" key="13">
    <source>
        <dbReference type="EMBL" id="UVI34857.1"/>
    </source>
</evidence>
<evidence type="ECO:0000256" key="1">
    <source>
        <dbReference type="ARBA" id="ARBA00005094"/>
    </source>
</evidence>
<dbReference type="PIRSF" id="PIRSF006205">
    <property type="entry name" value="Dxp_reductismrs"/>
    <property type="match status" value="1"/>
</dbReference>
<dbReference type="PANTHER" id="PTHR30525:SF0">
    <property type="entry name" value="1-DEOXY-D-XYLULOSE 5-PHOSPHATE REDUCTOISOMERASE, CHLOROPLASTIC"/>
    <property type="match status" value="1"/>
</dbReference>
<dbReference type="PANTHER" id="PTHR30525">
    <property type="entry name" value="1-DEOXY-D-XYLULOSE 5-PHOSPHATE REDUCTOISOMERASE"/>
    <property type="match status" value="1"/>
</dbReference>
<comment type="pathway">
    <text evidence="1 9">Isoprenoid biosynthesis; isopentenyl diphosphate biosynthesis via DXP pathway; isopentenyl diphosphate from 1-deoxy-D-xylulose 5-phosphate: step 1/6.</text>
</comment>
<feature type="binding site" evidence="9">
    <location>
        <position position="222"/>
    </location>
    <ligand>
        <name>1-deoxy-D-xylulose 5-phosphate</name>
        <dbReference type="ChEBI" id="CHEBI:57792"/>
    </ligand>
</feature>
<dbReference type="Gene3D" id="1.10.1740.10">
    <property type="match status" value="1"/>
</dbReference>
<dbReference type="RefSeq" id="WP_265417531.1">
    <property type="nucleotide sequence ID" value="NZ_CP093443.1"/>
</dbReference>
<keyword evidence="9" id="KW-0460">Magnesium</keyword>
<feature type="binding site" evidence="9">
    <location>
        <position position="209"/>
    </location>
    <ligand>
        <name>1-deoxy-D-xylulose 5-phosphate</name>
        <dbReference type="ChEBI" id="CHEBI:57792"/>
    </ligand>
</feature>
<keyword evidence="7 9" id="KW-0414">Isoprene biosynthesis</keyword>
<dbReference type="Pfam" id="PF02670">
    <property type="entry name" value="DXP_reductoisom"/>
    <property type="match status" value="1"/>
</dbReference>
<keyword evidence="3 9" id="KW-0479">Metal-binding</keyword>
<proteinExistence type="inferred from homology"/>
<organism evidence="13 14">
    <name type="scientific">Brevibacterium spongiae</name>
    <dbReference type="NCBI Taxonomy" id="2909672"/>
    <lineage>
        <taxon>Bacteria</taxon>
        <taxon>Bacillati</taxon>
        <taxon>Actinomycetota</taxon>
        <taxon>Actinomycetes</taxon>
        <taxon>Micrococcales</taxon>
        <taxon>Brevibacteriaceae</taxon>
        <taxon>Brevibacterium</taxon>
    </lineage>
</organism>
<feature type="binding site" evidence="9">
    <location>
        <position position="227"/>
    </location>
    <ligand>
        <name>1-deoxy-D-xylulose 5-phosphate</name>
        <dbReference type="ChEBI" id="CHEBI:57792"/>
    </ligand>
</feature>
<comment type="function">
    <text evidence="9">Catalyzes the NADPH-dependent rearrangement and reduction of 1-deoxy-D-xylulose-5-phosphate (DXP) to 2-C-methyl-D-erythritol 4-phosphate (MEP).</text>
</comment>
<evidence type="ECO:0000256" key="6">
    <source>
        <dbReference type="ARBA" id="ARBA00023211"/>
    </source>
</evidence>
<dbReference type="Pfam" id="PF13288">
    <property type="entry name" value="DXPR_C"/>
    <property type="match status" value="1"/>
</dbReference>
<dbReference type="InterPro" id="IPR013512">
    <property type="entry name" value="DXP_reductoisomerase_N"/>
</dbReference>
<evidence type="ECO:0000256" key="8">
    <source>
        <dbReference type="ARBA" id="ARBA00048543"/>
    </source>
</evidence>
<feature type="binding site" evidence="9">
    <location>
        <position position="160"/>
    </location>
    <ligand>
        <name>Mn(2+)</name>
        <dbReference type="ChEBI" id="CHEBI:29035"/>
    </ligand>
</feature>
<evidence type="ECO:0000259" key="12">
    <source>
        <dbReference type="Pfam" id="PF13288"/>
    </source>
</evidence>
<sequence length="414" mass="43098">MSKRGFIVVGSTGSVGTQALDVLAEHRDEHRIVGLAAGSQLDLLLDQALTFCVPVIGLTTPPAGGETEVRQRLTQLAAERGIADPVEAIHLGDTAAEAVAGLDADMVLNAITGAAGLGATLAALDRGTDVALANKESLIIGGSIVLDAARASGARLVPVDSEHSAIAQALRAGTHGEVSKLIITASGGPFRGMTRDALRRVTPAQALNHPTWSMGSMITINSATLVNKGLEVIEAHLLFDIDFDHIEVVVHPQSHIHSMVEFSDASTIAQISPPDMRLPISYALGTQDDGTTKRLTSGAVANNWGQPMHWSFEPVNHLAFPALGLAIEAGRKARSFPAVLNAANEVLVAAFIAGDIPFTGIDKGLARALSAHQPAAEHTVDTVLAADAWAREFAAADAAEQKAAQNSGQKRGRA</sequence>
<feature type="binding site" evidence="9">
    <location>
        <position position="231"/>
    </location>
    <ligand>
        <name>Mn(2+)</name>
        <dbReference type="ChEBI" id="CHEBI:29035"/>
    </ligand>
</feature>
<dbReference type="EMBL" id="CP093443">
    <property type="protein sequence ID" value="UVI34857.1"/>
    <property type="molecule type" value="Genomic_DNA"/>
</dbReference>
<keyword evidence="5 9" id="KW-0560">Oxidoreductase</keyword>
<dbReference type="NCBIfam" id="TIGR00243">
    <property type="entry name" value="Dxr"/>
    <property type="match status" value="1"/>
</dbReference>
<name>A0ABY5SJZ5_9MICO</name>
<evidence type="ECO:0000313" key="14">
    <source>
        <dbReference type="Proteomes" id="UP001064879"/>
    </source>
</evidence>
<keyword evidence="4 9" id="KW-0521">NADP</keyword>
<evidence type="ECO:0000256" key="3">
    <source>
        <dbReference type="ARBA" id="ARBA00022723"/>
    </source>
</evidence>
<feature type="binding site" evidence="9">
    <location>
        <position position="186"/>
    </location>
    <ligand>
        <name>1-deoxy-D-xylulose 5-phosphate</name>
        <dbReference type="ChEBI" id="CHEBI:57792"/>
    </ligand>
</feature>
<dbReference type="Proteomes" id="UP001064879">
    <property type="component" value="Chromosome"/>
</dbReference>
<comment type="caution">
    <text evidence="9">Lacks conserved residue(s) required for the propagation of feature annotation.</text>
</comment>
<evidence type="ECO:0000256" key="5">
    <source>
        <dbReference type="ARBA" id="ARBA00023002"/>
    </source>
</evidence>
<feature type="binding site" evidence="9">
    <location>
        <position position="134"/>
    </location>
    <ligand>
        <name>NADPH</name>
        <dbReference type="ChEBI" id="CHEBI:57783"/>
    </ligand>
</feature>
<dbReference type="SUPFAM" id="SSF55347">
    <property type="entry name" value="Glyceraldehyde-3-phosphate dehydrogenase-like, C-terminal domain"/>
    <property type="match status" value="1"/>
</dbReference>
<feature type="binding site" evidence="9">
    <location>
        <position position="13"/>
    </location>
    <ligand>
        <name>NADPH</name>
        <dbReference type="ChEBI" id="CHEBI:57783"/>
    </ligand>
</feature>
<evidence type="ECO:0000259" key="10">
    <source>
        <dbReference type="Pfam" id="PF02670"/>
    </source>
</evidence>
<evidence type="ECO:0000259" key="11">
    <source>
        <dbReference type="Pfam" id="PF08436"/>
    </source>
</evidence>
<feature type="binding site" evidence="9">
    <location>
        <position position="215"/>
    </location>
    <ligand>
        <name>NADPH</name>
        <dbReference type="ChEBI" id="CHEBI:57783"/>
    </ligand>
</feature>
<dbReference type="Pfam" id="PF08436">
    <property type="entry name" value="DXP_redisom_C"/>
    <property type="match status" value="1"/>
</dbReference>
<feature type="binding site" evidence="9">
    <location>
        <position position="136"/>
    </location>
    <ligand>
        <name>NADPH</name>
        <dbReference type="ChEBI" id="CHEBI:57783"/>
    </ligand>
</feature>
<keyword evidence="6 9" id="KW-0464">Manganese</keyword>
<evidence type="ECO:0000256" key="4">
    <source>
        <dbReference type="ARBA" id="ARBA00022857"/>
    </source>
</evidence>
<dbReference type="InterPro" id="IPR013644">
    <property type="entry name" value="DXP_reductoisomerase_C"/>
</dbReference>